<name>A0A2S8BE39_9MYCO</name>
<dbReference type="Proteomes" id="UP000238296">
    <property type="component" value="Unassembled WGS sequence"/>
</dbReference>
<feature type="compositionally biased region" description="Polar residues" evidence="1">
    <location>
        <begin position="1"/>
        <end position="11"/>
    </location>
</feature>
<sequence length="70" mass="7412">MPSATSPQPARSQLARAAAIGSRSSEEATPFLTALGDHFRCYRTADFPTAASTARLEARLPTVIRTPPVA</sequence>
<organism evidence="2 3">
    <name type="scientific">Mycobacterium talmoniae</name>
    <dbReference type="NCBI Taxonomy" id="1858794"/>
    <lineage>
        <taxon>Bacteria</taxon>
        <taxon>Bacillati</taxon>
        <taxon>Actinomycetota</taxon>
        <taxon>Actinomycetes</taxon>
        <taxon>Mycobacteriales</taxon>
        <taxon>Mycobacteriaceae</taxon>
        <taxon>Mycobacterium</taxon>
    </lineage>
</organism>
<evidence type="ECO:0000256" key="1">
    <source>
        <dbReference type="SAM" id="MobiDB-lite"/>
    </source>
</evidence>
<comment type="caution">
    <text evidence="2">The sequence shown here is derived from an EMBL/GenBank/DDBJ whole genome shotgun (WGS) entry which is preliminary data.</text>
</comment>
<accession>A0A2S8BE39</accession>
<dbReference type="EMBL" id="PPEA01000695">
    <property type="protein sequence ID" value="PQM44899.1"/>
    <property type="molecule type" value="Genomic_DNA"/>
</dbReference>
<gene>
    <name evidence="2" type="ORF">C1Y40_04946</name>
</gene>
<evidence type="ECO:0000313" key="2">
    <source>
        <dbReference type="EMBL" id="PQM44899.1"/>
    </source>
</evidence>
<proteinExistence type="predicted"/>
<dbReference type="AlphaFoldDB" id="A0A2S8BE39"/>
<protein>
    <submittedName>
        <fullName evidence="2">Uncharacterized protein</fullName>
    </submittedName>
</protein>
<reference evidence="2 3" key="1">
    <citation type="journal article" date="2017" name="Int. J. Syst. Evol. Microbiol.">
        <title>Mycobacterium talmoniae sp. nov., a slowly growing mycobacterium isolated from human respiratory samples.</title>
        <authorList>
            <person name="Davidson R.M."/>
            <person name="DeGroote M.A."/>
            <person name="Marola J.L."/>
            <person name="Buss S."/>
            <person name="Jones V."/>
            <person name="McNeil M.R."/>
            <person name="Freifeld A.G."/>
            <person name="Elaine Epperson L."/>
            <person name="Hasan N.A."/>
            <person name="Jackson M."/>
            <person name="Iwen P.C."/>
            <person name="Salfinger M."/>
            <person name="Strong M."/>
        </authorList>
    </citation>
    <scope>NUCLEOTIDE SEQUENCE [LARGE SCALE GENOMIC DNA]</scope>
    <source>
        <strain evidence="2 3">ATCC BAA-2683</strain>
    </source>
</reference>
<feature type="region of interest" description="Disordered" evidence="1">
    <location>
        <begin position="1"/>
        <end position="27"/>
    </location>
</feature>
<evidence type="ECO:0000313" key="3">
    <source>
        <dbReference type="Proteomes" id="UP000238296"/>
    </source>
</evidence>